<feature type="compositionally biased region" description="Basic and acidic residues" evidence="11">
    <location>
        <begin position="442"/>
        <end position="456"/>
    </location>
</feature>
<dbReference type="InterPro" id="IPR013257">
    <property type="entry name" value="SRI"/>
</dbReference>
<feature type="compositionally biased region" description="Low complexity" evidence="11">
    <location>
        <begin position="2168"/>
        <end position="2183"/>
    </location>
</feature>
<feature type="domain" description="SET" evidence="13">
    <location>
        <begin position="2660"/>
        <end position="2777"/>
    </location>
</feature>
<dbReference type="Gene3D" id="2.20.70.10">
    <property type="match status" value="1"/>
</dbReference>
<feature type="region of interest" description="Disordered" evidence="11">
    <location>
        <begin position="2138"/>
        <end position="2194"/>
    </location>
</feature>
<dbReference type="SMART" id="SM00508">
    <property type="entry name" value="PostSET"/>
    <property type="match status" value="1"/>
</dbReference>
<feature type="compositionally biased region" description="Basic and acidic residues" evidence="11">
    <location>
        <begin position="1880"/>
        <end position="1957"/>
    </location>
</feature>
<dbReference type="PROSITE" id="PS50868">
    <property type="entry name" value="POST_SET"/>
    <property type="match status" value="1"/>
</dbReference>
<feature type="compositionally biased region" description="Basic and acidic residues" evidence="11">
    <location>
        <begin position="588"/>
        <end position="612"/>
    </location>
</feature>
<keyword evidence="5" id="KW-0489">Methyltransferase</keyword>
<feature type="compositionally biased region" description="Low complexity" evidence="11">
    <location>
        <begin position="2985"/>
        <end position="3013"/>
    </location>
</feature>
<evidence type="ECO:0000256" key="7">
    <source>
        <dbReference type="ARBA" id="ARBA00022691"/>
    </source>
</evidence>
<feature type="compositionally biased region" description="Basic and acidic residues" evidence="11">
    <location>
        <begin position="1623"/>
        <end position="1643"/>
    </location>
</feature>
<feature type="region of interest" description="Disordered" evidence="11">
    <location>
        <begin position="3342"/>
        <end position="3373"/>
    </location>
</feature>
<accession>A0AA88XDK6</accession>
<feature type="region of interest" description="Disordered" evidence="11">
    <location>
        <begin position="1410"/>
        <end position="1484"/>
    </location>
</feature>
<feature type="compositionally biased region" description="Basic and acidic residues" evidence="11">
    <location>
        <begin position="272"/>
        <end position="299"/>
    </location>
</feature>
<dbReference type="PROSITE" id="PS50280">
    <property type="entry name" value="SET"/>
    <property type="match status" value="1"/>
</dbReference>
<feature type="compositionally biased region" description="Polar residues" evidence="11">
    <location>
        <begin position="3041"/>
        <end position="3054"/>
    </location>
</feature>
<dbReference type="Pfam" id="PF08236">
    <property type="entry name" value="SRI"/>
    <property type="match status" value="1"/>
</dbReference>
<feature type="compositionally biased region" description="Basic and acidic residues" evidence="11">
    <location>
        <begin position="529"/>
        <end position="545"/>
    </location>
</feature>
<feature type="compositionally biased region" description="Basic residues" evidence="11">
    <location>
        <begin position="362"/>
        <end position="373"/>
    </location>
</feature>
<keyword evidence="6" id="KW-0808">Transferase</keyword>
<feature type="compositionally biased region" description="Basic and acidic residues" evidence="11">
    <location>
        <begin position="1991"/>
        <end position="2041"/>
    </location>
</feature>
<dbReference type="Gene3D" id="2.170.270.10">
    <property type="entry name" value="SET domain"/>
    <property type="match status" value="1"/>
</dbReference>
<dbReference type="SUPFAM" id="SSF82199">
    <property type="entry name" value="SET domain"/>
    <property type="match status" value="1"/>
</dbReference>
<dbReference type="EC" id="2.1.1.359" evidence="3"/>
<dbReference type="Pfam" id="PF00856">
    <property type="entry name" value="SET"/>
    <property type="match status" value="1"/>
</dbReference>
<dbReference type="InterPro" id="IPR036020">
    <property type="entry name" value="WW_dom_sf"/>
</dbReference>
<dbReference type="InterPro" id="IPR042294">
    <property type="entry name" value="SETD2_animal"/>
</dbReference>
<feature type="compositionally biased region" description="Polar residues" evidence="11">
    <location>
        <begin position="2283"/>
        <end position="2294"/>
    </location>
</feature>
<feature type="region of interest" description="Disordered" evidence="11">
    <location>
        <begin position="757"/>
        <end position="1169"/>
    </location>
</feature>
<dbReference type="Gene3D" id="1.10.1740.100">
    <property type="entry name" value="Set2, Rpb1 interacting domain"/>
    <property type="match status" value="1"/>
</dbReference>
<evidence type="ECO:0000256" key="9">
    <source>
        <dbReference type="ARBA" id="ARBA00023163"/>
    </source>
</evidence>
<feature type="compositionally biased region" description="Basic and acidic residues" evidence="11">
    <location>
        <begin position="377"/>
        <end position="387"/>
    </location>
</feature>
<feature type="compositionally biased region" description="Low complexity" evidence="11">
    <location>
        <begin position="1764"/>
        <end position="1774"/>
    </location>
</feature>
<evidence type="ECO:0000256" key="3">
    <source>
        <dbReference type="ARBA" id="ARBA00012178"/>
    </source>
</evidence>
<feature type="compositionally biased region" description="Acidic residues" evidence="11">
    <location>
        <begin position="1291"/>
        <end position="1300"/>
    </location>
</feature>
<feature type="compositionally biased region" description="Basic and acidic residues" evidence="11">
    <location>
        <begin position="1686"/>
        <end position="1711"/>
    </location>
</feature>
<dbReference type="SMART" id="SM00317">
    <property type="entry name" value="SET"/>
    <property type="match status" value="1"/>
</dbReference>
<evidence type="ECO:0000256" key="5">
    <source>
        <dbReference type="ARBA" id="ARBA00022603"/>
    </source>
</evidence>
<feature type="compositionally biased region" description="Basic residues" evidence="11">
    <location>
        <begin position="482"/>
        <end position="500"/>
    </location>
</feature>
<feature type="compositionally biased region" description="Basic and acidic residues" evidence="11">
    <location>
        <begin position="997"/>
        <end position="1008"/>
    </location>
</feature>
<feature type="compositionally biased region" description="Basic residues" evidence="11">
    <location>
        <begin position="1972"/>
        <end position="1990"/>
    </location>
</feature>
<feature type="region of interest" description="Disordered" evidence="11">
    <location>
        <begin position="3119"/>
        <end position="3196"/>
    </location>
</feature>
<feature type="compositionally biased region" description="Polar residues" evidence="11">
    <location>
        <begin position="966"/>
        <end position="981"/>
    </location>
</feature>
<evidence type="ECO:0000259" key="12">
    <source>
        <dbReference type="PROSITE" id="PS50020"/>
    </source>
</evidence>
<feature type="region of interest" description="Disordered" evidence="11">
    <location>
        <begin position="2281"/>
        <end position="2414"/>
    </location>
</feature>
<dbReference type="GO" id="GO:0140955">
    <property type="term" value="F:histone H3K36 trimethyltransferase activity"/>
    <property type="evidence" value="ECO:0007669"/>
    <property type="project" value="UniProtKB-EC"/>
</dbReference>
<feature type="region of interest" description="Disordered" evidence="11">
    <location>
        <begin position="1880"/>
        <end position="2041"/>
    </location>
</feature>
<keyword evidence="7" id="KW-0949">S-adenosyl-L-methionine</keyword>
<dbReference type="GO" id="GO:0032259">
    <property type="term" value="P:methylation"/>
    <property type="evidence" value="ECO:0007669"/>
    <property type="project" value="UniProtKB-KW"/>
</dbReference>
<dbReference type="PANTHER" id="PTHR46711">
    <property type="entry name" value="HISTONE-LYSINE N-METHYLTRANSFERASE SETD2"/>
    <property type="match status" value="1"/>
</dbReference>
<feature type="region of interest" description="Disordered" evidence="11">
    <location>
        <begin position="2941"/>
        <end position="3096"/>
    </location>
</feature>
<feature type="domain" description="Post-SET" evidence="14">
    <location>
        <begin position="2784"/>
        <end position="2800"/>
    </location>
</feature>
<feature type="compositionally biased region" description="Basic and acidic residues" evidence="11">
    <location>
        <begin position="1424"/>
        <end position="1434"/>
    </location>
</feature>
<feature type="compositionally biased region" description="Basic and acidic residues" evidence="11">
    <location>
        <begin position="1748"/>
        <end position="1763"/>
    </location>
</feature>
<evidence type="ECO:0000256" key="6">
    <source>
        <dbReference type="ARBA" id="ARBA00022679"/>
    </source>
</evidence>
<feature type="compositionally biased region" description="Polar residues" evidence="11">
    <location>
        <begin position="3061"/>
        <end position="3076"/>
    </location>
</feature>
<keyword evidence="17" id="KW-1185">Reference proteome</keyword>
<feature type="compositionally biased region" description="Basic and acidic residues" evidence="11">
    <location>
        <begin position="36"/>
        <end position="48"/>
    </location>
</feature>
<feature type="domain" description="WW" evidence="12">
    <location>
        <begin position="3365"/>
        <end position="3398"/>
    </location>
</feature>
<dbReference type="Pfam" id="PF17907">
    <property type="entry name" value="AWS"/>
    <property type="match status" value="1"/>
</dbReference>
<feature type="compositionally biased region" description="Basic and acidic residues" evidence="11">
    <location>
        <begin position="1034"/>
        <end position="1046"/>
    </location>
</feature>
<dbReference type="GO" id="GO:0005694">
    <property type="term" value="C:chromosome"/>
    <property type="evidence" value="ECO:0007669"/>
    <property type="project" value="UniProtKB-SubCell"/>
</dbReference>
<proteinExistence type="predicted"/>
<dbReference type="PANTHER" id="PTHR46711:SF1">
    <property type="entry name" value="HISTONE-LYSINE N-METHYLTRANSFERASE SETD2"/>
    <property type="match status" value="1"/>
</dbReference>
<feature type="compositionally biased region" description="Basic and acidic residues" evidence="11">
    <location>
        <begin position="3077"/>
        <end position="3088"/>
    </location>
</feature>
<feature type="compositionally biased region" description="Basic residues" evidence="11">
    <location>
        <begin position="702"/>
        <end position="713"/>
    </location>
</feature>
<evidence type="ECO:0000256" key="2">
    <source>
        <dbReference type="ARBA" id="ARBA00004286"/>
    </source>
</evidence>
<feature type="region of interest" description="Disordered" evidence="11">
    <location>
        <begin position="2432"/>
        <end position="2506"/>
    </location>
</feature>
<feature type="compositionally biased region" description="Basic and acidic residues" evidence="11">
    <location>
        <begin position="868"/>
        <end position="896"/>
    </location>
</feature>
<dbReference type="CDD" id="cd19172">
    <property type="entry name" value="SET_SETD2"/>
    <property type="match status" value="1"/>
</dbReference>
<gene>
    <name evidence="16" type="ORF">FSP39_021087</name>
</gene>
<comment type="subcellular location">
    <subcellularLocation>
        <location evidence="2">Chromosome</location>
    </subcellularLocation>
    <subcellularLocation>
        <location evidence="1">Nucleus</location>
    </subcellularLocation>
</comment>
<feature type="domain" description="AWS" evidence="15">
    <location>
        <begin position="2605"/>
        <end position="2658"/>
    </location>
</feature>
<feature type="compositionally biased region" description="Basic and acidic residues" evidence="11">
    <location>
        <begin position="904"/>
        <end position="913"/>
    </location>
</feature>
<evidence type="ECO:0000256" key="11">
    <source>
        <dbReference type="SAM" id="MobiDB-lite"/>
    </source>
</evidence>
<feature type="compositionally biased region" description="Basic and acidic residues" evidence="11">
    <location>
        <begin position="3119"/>
        <end position="3155"/>
    </location>
</feature>
<evidence type="ECO:0000259" key="13">
    <source>
        <dbReference type="PROSITE" id="PS50280"/>
    </source>
</evidence>
<evidence type="ECO:0000256" key="1">
    <source>
        <dbReference type="ARBA" id="ARBA00004123"/>
    </source>
</evidence>
<feature type="compositionally biased region" description="Polar residues" evidence="11">
    <location>
        <begin position="757"/>
        <end position="766"/>
    </location>
</feature>
<feature type="region of interest" description="Disordered" evidence="11">
    <location>
        <begin position="1"/>
        <end position="745"/>
    </location>
</feature>
<feature type="compositionally biased region" description="Basic and acidic residues" evidence="11">
    <location>
        <begin position="1467"/>
        <end position="1480"/>
    </location>
</feature>
<feature type="compositionally biased region" description="Basic and acidic residues" evidence="11">
    <location>
        <begin position="338"/>
        <end position="349"/>
    </location>
</feature>
<dbReference type="EMBL" id="VSWD01000014">
    <property type="protein sequence ID" value="KAK3083378.1"/>
    <property type="molecule type" value="Genomic_DNA"/>
</dbReference>
<dbReference type="InterPro" id="IPR006560">
    <property type="entry name" value="AWS_dom"/>
</dbReference>
<dbReference type="InterPro" id="IPR001202">
    <property type="entry name" value="WW_dom"/>
</dbReference>
<feature type="compositionally biased region" description="Basic and acidic residues" evidence="11">
    <location>
        <begin position="1546"/>
        <end position="1556"/>
    </location>
</feature>
<feature type="compositionally biased region" description="Polar residues" evidence="11">
    <location>
        <begin position="2552"/>
        <end position="2561"/>
    </location>
</feature>
<evidence type="ECO:0000256" key="10">
    <source>
        <dbReference type="ARBA" id="ARBA00023242"/>
    </source>
</evidence>
<feature type="compositionally biased region" description="Polar residues" evidence="11">
    <location>
        <begin position="2470"/>
        <end position="2501"/>
    </location>
</feature>
<feature type="region of interest" description="Disordered" evidence="11">
    <location>
        <begin position="1183"/>
        <end position="1362"/>
    </location>
</feature>
<feature type="compositionally biased region" description="Basic and acidic residues" evidence="11">
    <location>
        <begin position="1152"/>
        <end position="1166"/>
    </location>
</feature>
<feature type="compositionally biased region" description="Polar residues" evidence="11">
    <location>
        <begin position="16"/>
        <end position="29"/>
    </location>
</feature>
<dbReference type="SMART" id="SM00456">
    <property type="entry name" value="WW"/>
    <property type="match status" value="1"/>
</dbReference>
<feature type="compositionally biased region" description="Basic and acidic residues" evidence="11">
    <location>
        <begin position="2532"/>
        <end position="2550"/>
    </location>
</feature>
<feature type="compositionally biased region" description="Basic and acidic residues" evidence="11">
    <location>
        <begin position="1653"/>
        <end position="1667"/>
    </location>
</feature>
<feature type="compositionally biased region" description="Basic and acidic residues" evidence="11">
    <location>
        <begin position="1187"/>
        <end position="1206"/>
    </location>
</feature>
<feature type="compositionally biased region" description="Acidic residues" evidence="11">
    <location>
        <begin position="794"/>
        <end position="819"/>
    </location>
</feature>
<dbReference type="SMART" id="SM00570">
    <property type="entry name" value="AWS"/>
    <property type="match status" value="1"/>
</dbReference>
<comment type="caution">
    <text evidence="16">The sequence shown here is derived from an EMBL/GenBank/DDBJ whole genome shotgun (WGS) entry which is preliminary data.</text>
</comment>
<organism evidence="16 17">
    <name type="scientific">Pinctada imbricata</name>
    <name type="common">Atlantic pearl-oyster</name>
    <name type="synonym">Pinctada martensii</name>
    <dbReference type="NCBI Taxonomy" id="66713"/>
    <lineage>
        <taxon>Eukaryota</taxon>
        <taxon>Metazoa</taxon>
        <taxon>Spiralia</taxon>
        <taxon>Lophotrochozoa</taxon>
        <taxon>Mollusca</taxon>
        <taxon>Bivalvia</taxon>
        <taxon>Autobranchia</taxon>
        <taxon>Pteriomorphia</taxon>
        <taxon>Pterioida</taxon>
        <taxon>Pterioidea</taxon>
        <taxon>Pteriidae</taxon>
        <taxon>Pinctada</taxon>
    </lineage>
</organism>
<feature type="compositionally biased region" description="Pro residues" evidence="11">
    <location>
        <begin position="1311"/>
        <end position="1321"/>
    </location>
</feature>
<dbReference type="PROSITE" id="PS01159">
    <property type="entry name" value="WW_DOMAIN_1"/>
    <property type="match status" value="1"/>
</dbReference>
<feature type="compositionally biased region" description="Pro residues" evidence="11">
    <location>
        <begin position="1329"/>
        <end position="1338"/>
    </location>
</feature>
<feature type="compositionally biased region" description="Basic and acidic residues" evidence="11">
    <location>
        <begin position="932"/>
        <end position="959"/>
    </location>
</feature>
<feature type="region of interest" description="Disordered" evidence="11">
    <location>
        <begin position="1528"/>
        <end position="1557"/>
    </location>
</feature>
<keyword evidence="4" id="KW-0158">Chromosome</keyword>
<dbReference type="SUPFAM" id="SSF51045">
    <property type="entry name" value="WW domain"/>
    <property type="match status" value="1"/>
</dbReference>
<feature type="region of interest" description="Disordered" evidence="11">
    <location>
        <begin position="1623"/>
        <end position="1778"/>
    </location>
</feature>
<evidence type="ECO:0000259" key="15">
    <source>
        <dbReference type="PROSITE" id="PS51215"/>
    </source>
</evidence>
<evidence type="ECO:0000259" key="14">
    <source>
        <dbReference type="PROSITE" id="PS50868"/>
    </source>
</evidence>
<feature type="compositionally biased region" description="Basic and acidic residues" evidence="11">
    <location>
        <begin position="631"/>
        <end position="683"/>
    </location>
</feature>
<feature type="region of interest" description="Disordered" evidence="11">
    <location>
        <begin position="2520"/>
        <end position="2588"/>
    </location>
</feature>
<dbReference type="PROSITE" id="PS50020">
    <property type="entry name" value="WW_DOMAIN_2"/>
    <property type="match status" value="1"/>
</dbReference>
<feature type="compositionally biased region" description="Polar residues" evidence="11">
    <location>
        <begin position="1451"/>
        <end position="1466"/>
    </location>
</feature>
<feature type="compositionally biased region" description="Basic residues" evidence="11">
    <location>
        <begin position="1"/>
        <end position="14"/>
    </location>
</feature>
<feature type="compositionally biased region" description="Polar residues" evidence="11">
    <location>
        <begin position="2368"/>
        <end position="2384"/>
    </location>
</feature>
<dbReference type="Proteomes" id="UP001186944">
    <property type="component" value="Unassembled WGS sequence"/>
</dbReference>
<keyword evidence="10" id="KW-0539">Nucleus</keyword>
<feature type="compositionally biased region" description="Basic and acidic residues" evidence="11">
    <location>
        <begin position="394"/>
        <end position="403"/>
    </location>
</feature>
<feature type="region of interest" description="Disordered" evidence="11">
    <location>
        <begin position="3287"/>
        <end position="3307"/>
    </location>
</feature>
<feature type="compositionally biased region" description="Basic residues" evidence="11">
    <location>
        <begin position="558"/>
        <end position="577"/>
    </location>
</feature>
<feature type="compositionally biased region" description="Basic and acidic residues" evidence="11">
    <location>
        <begin position="1726"/>
        <end position="1736"/>
    </location>
</feature>
<feature type="compositionally biased region" description="Basic and acidic residues" evidence="11">
    <location>
        <begin position="2562"/>
        <end position="2579"/>
    </location>
</feature>
<feature type="compositionally biased region" description="Polar residues" evidence="11">
    <location>
        <begin position="1052"/>
        <end position="1109"/>
    </location>
</feature>
<dbReference type="InterPro" id="IPR001214">
    <property type="entry name" value="SET_dom"/>
</dbReference>
<dbReference type="InterPro" id="IPR044437">
    <property type="entry name" value="SETD2/Set2_SET"/>
</dbReference>
<feature type="compositionally biased region" description="Polar residues" evidence="11">
    <location>
        <begin position="718"/>
        <end position="731"/>
    </location>
</feature>
<dbReference type="InterPro" id="IPR003616">
    <property type="entry name" value="Post-SET_dom"/>
</dbReference>
<dbReference type="InterPro" id="IPR046341">
    <property type="entry name" value="SET_dom_sf"/>
</dbReference>
<sequence length="3535" mass="398103">MKKKKKKKQKKAGRNRSVSPVDQSRTPSVSPKRVSITKDIRSKEKSEELSYSSSKDSKAEKLKKSSITEKSVLNSDSEMSDYEIRKSESKKAGKEKNSKKSKKKSDDTKVHSPLRRSRSLSMSPEVRDPYLSPKEARRSKRRSRSMSPQQTKRSKRRSRSISPLETKRSKRRSRSASPLVIERSKRRSRTASPVDNKRSERKSKSASPVEIKRSKRRTKASSPVGTKRSERRSRSASPLDTKRSKRRSKASSPVETKRSERKSRSASPVDSKLSERRSRSASPKERSNRRSISDSPQEKRRSKRITAAKDRSKSPIRSKRKQKVEEEKVKTPKRKRDKSTDSNDSRSKGDSSSSESSEKQSTKSKRLKRRKQPKATSAERRSKKSAELDMDVSPDWKSKKNRSESMSPTRFESTETSKTRRGRKCESSPVYKEKKKGSPVRMDTKGTKDSKKKSGYEKSSSTQRERSRSRSASPIPREKSQSPKRMKKKAKKKNKKKLRSLSKERSASLSPLPRKSRKENWSPEVQGARADDDKRWSSESPDPIRRSRSLSPIVAKSSKVKSPKKSKHESASPKRKSSFSPLRSRSKSPREKHSVDGKKEIPEKVASEEIQGRTRASRKNRMESNVTIGETSDKEKEGLKRDKEKEELKRDDEKEELKRDNEKESLKEDPSNTSSGKKDEKPASESPVSESGDTPPGESKEKKTKRRPWRKKKKDVESSSTDVSGKTSQSEGGKKITSHGHPDFRVSQVIDMDLCDSDSNLSSKIENFSADKKSSQSLVRKSIPEGNESKDNLEVQDMDISQDNDEREVCDNFQLEDMDISPCREEESDLMSKVVKSQEKEEEPQNVASYAEKSNEEDQLNLSATEESAARKDAKKSAKPSDEMESKVQRELRKLNIDMVKTAYDFDEKEQPRRRSRRSRSNVSAEDEESPVVEKVKEKETSLSKEGQKSGEKVKETKATKRSSRRLSAQKSQSEETNSVNIDLASIMLPGECLPAKTKDKAEEKNKTAEVSLSEITLPDEKPKENAENQSSENDGKEEVSKETSAVKEISVQENITETPSVSTPTNSKGSRLAENSQKSSSVLTPNNSVGSRLTESQKSPSVSTPTDSKGSRLPVKFSLFKSATPLSKGKWEDEPEGKVSMSQLHMFAPGKESDDLKAKMKESPRDFSYVSVDSDSEISFKVKIPKSTENEAHSVDNTKGQDKLDQSSLEEGSGKLVSAFDTDGKSVLPMGFSWKNSGEEDSGKASEDKTMKADVKLPAETEKKESEVITEDKINSDDDMDISSGGGDSPDIETVEMDDSDLKREEVAEDPPPPPPPPPAKDVHTAIPQPPAPPHPATPKVAADFSMHEIPIPPPPQQPVVDMAPIATLPVAVPKPVPPPATNLPPLQPEQLKQMEDIKNYYNRMLEQVKSKANKAGPVEDTDDRKMGEKSDKLQSIPLPSEKVVDIPLPSSNTADHIPLPSSSIAEHKLPHSSTDAEQKVASVVQPTAQTVLEHKASDIVPSVNIPLPGEMDSVPVKPSFIPLPGDVEAKGSVKTSEENISASKSEKRDGKNVHVEVPNITRKAVADTTSTEETLQVESVVKDSVDKKSDVDQELSKINLPGEVLPESVKQTTVLEDLNSKKSDLNEKALSAEKSFTEKEISSPASMPKKSAFEKSPVVEKDSKKRGFKKSLIKIGPISMSTTKEMDSTAKMSSEEGELKSESEADDSAKSTGKSPAKKAASRWSEESKDEEKISSTGFGIIPKSSKQDAGYKSDSAKQDSQHSIQSSAVSSMTSDIEYDKKVDEFLRRTEGNKESSYEQKVDEFLKKVDTSKPKSTVERKFDEFLEKVRKPKAERKFEEYVDKSKKDKDKLLEQKVDEFLEKTRRKESKYDEYRSKYEREEFEERRNKYEKEDWEEKRRSSKDDWEERREERGKDRYRRRERDPDERHYGRRDRDRSRERERSRERDRSSERSRDRRRSRSWSRDRYRGRSRSRSRERRDRHKSRHSRREDRRRDNSSSDDERSHRSSRRRSDRDSAGGSKEKDRDRDAYQEEKLTDEWLKYEKDAKNLTSNTSIVSSVPQATYPQTMVAPQTVVAPSQEYYVDAYGNYVPTNQNVNNSAEAYPGYPYVACAGAQPQDTPQYVNQTVQPLGTVQPQISSQPQFPPQQPVHAQYVPQPGFPPPQVPQYQQPVQQQQLMQPQQPMPPQQQIPQPVYGPQGQVMQTPGIYGVEQPQIVPQPFPGVPQGMVPTQVVAPQPPQPVPVQQNLQMAPGAPVVIGPDGRPIPQFQNAQQIPIEAVQQPPDQSQISQAQPVVSGYGKTAPAKRSLLPFPFPTQKSAQPAQPIHMDKQPTNASHQHVSEEARSGTPVPGDSPNSPRDNPMGVGSFLTQLFTEPSKSDSPSESQDDGGDENSQSSSDVVEKSNEQASSDVNFSMGRMLPIKLGIKQDFQSGKEFESTAAQSSPVQPKEGKPEKVKSRWRRFSELDLGSPNSMMSPTQDSNVPSSTVADISSSESGTAQDSVPMKWKKSMAYDAWDPASDLMLSPTAGKSSKKEKEGLLSSKKEKREKGSVQNSDVTSQTPEKKNSSQENKENADDPTKPPYFDDIEENIYLNERKKGRKMKEVRRMLCDCTTSKEDRDMGVEACGEDCLNRMLYIECGSRCPCGEFCTNKRFQKREYAKVEAFQTDWKGFGLRATADLEVGDFVMEYIGEVLDYKQFKARTKQQAKLGQEHHYFMALNSDEVIDASYKGNASRFMNHSCDPNCETQKWTVNGVLRVGFFVRKPVKAMTELTFDYQFERYGKEAQKCFCGASNCRGTIGGSKMTPLKSNRKTDVEKKKITELFEDEVVEEQLEEMNTLENGLRNKEDVLNLCRLMVRIESLENRLSALSVLEKTSESNCLRLFLDYHGLDLLWTWLTDTREESIPVKEQIMNTLKRLPVPNKNILQDSKILSLVQRLAGKDDNDENSGGGAVPPPPPSRDKPQSILSSSNKDRPVKKRVKFADDASSSDNESRSSITEGGTESSELGTESESVTFSKTKENRKGDGVSDLCRQVLDKGESSQISSDNSCAADSTNKESESTNMFLSEIQADSTYDSDSKNTDEEKICDSSQSKGQLGDLAESLLEQWKDLKELFRIPKKEQVEERKRIEKALDEQPNKQIDRYEMIQDKSKQREAGWVTKSRKKKRPPPPPPSSSQDEDRKTLLPTPPKMSKEERRQLFEAQVKAQDEMQAERMRKQYEAYAQFYFTYINPDPNNPPPVLDPNNPLIGVDPNVFQQLPPEIQSQILQAHELFGQHPQQVNYPAMGQGQTLPQGSEVTQGMGQGQPAQVMQLQDPSSHSFLQQIANLQQQLEIQNQLSAHVIGGGHQGEEDDPPPPPSPPKPKVEKLPPNWKTAKDSEGKVYYYHTVTRQTQWEPPTWEAGSQDDMDLDSPLYEDIVRTRTSKKQTTTTAAADTSSELAKKIKDQFRSKMSGYVVTYLNPYRKPDCKVGRITSTEDFKHLARKLTHHVMAKELKHCRHVEDLEVNENVKAKAKDYVRKYMSKFGSIYRKTGSPDI</sequence>
<evidence type="ECO:0000256" key="4">
    <source>
        <dbReference type="ARBA" id="ARBA00022454"/>
    </source>
</evidence>
<protein>
    <recommendedName>
        <fullName evidence="3">[histone H3]-lysine(36) N-trimethyltransferase</fullName>
        <ecNumber evidence="3">2.1.1.359</ecNumber>
    </recommendedName>
</protein>
<feature type="compositionally biased region" description="Basic and acidic residues" evidence="11">
    <location>
        <begin position="55"/>
        <end position="67"/>
    </location>
</feature>
<name>A0AA88XDK6_PINIB</name>
<dbReference type="Pfam" id="PF00397">
    <property type="entry name" value="WW"/>
    <property type="match status" value="1"/>
</dbReference>
<dbReference type="PROSITE" id="PS51215">
    <property type="entry name" value="AWS"/>
    <property type="match status" value="1"/>
</dbReference>
<evidence type="ECO:0000313" key="17">
    <source>
        <dbReference type="Proteomes" id="UP001186944"/>
    </source>
</evidence>
<dbReference type="CDD" id="cd00201">
    <property type="entry name" value="WW"/>
    <property type="match status" value="1"/>
</dbReference>
<evidence type="ECO:0000313" key="16">
    <source>
        <dbReference type="EMBL" id="KAK3083378.1"/>
    </source>
</evidence>
<keyword evidence="8" id="KW-0805">Transcription regulation</keyword>
<feature type="compositionally biased region" description="Basic and acidic residues" evidence="11">
    <location>
        <begin position="3018"/>
        <end position="3027"/>
    </location>
</feature>
<dbReference type="InterPro" id="IPR038190">
    <property type="entry name" value="SRI_sf"/>
</dbReference>
<evidence type="ECO:0000256" key="8">
    <source>
        <dbReference type="ARBA" id="ARBA00023015"/>
    </source>
</evidence>
<feature type="compositionally biased region" description="Polar residues" evidence="11">
    <location>
        <begin position="68"/>
        <end position="77"/>
    </location>
</feature>
<dbReference type="GO" id="GO:0005634">
    <property type="term" value="C:nucleus"/>
    <property type="evidence" value="ECO:0007669"/>
    <property type="project" value="UniProtKB-SubCell"/>
</dbReference>
<feature type="compositionally biased region" description="Basic and acidic residues" evidence="11">
    <location>
        <begin position="1529"/>
        <end position="1539"/>
    </location>
</feature>
<feature type="compositionally biased region" description="Basic and acidic residues" evidence="11">
    <location>
        <begin position="1238"/>
        <end position="1277"/>
    </location>
</feature>
<keyword evidence="9" id="KW-0804">Transcription</keyword>
<feature type="compositionally biased region" description="Basic and acidic residues" evidence="11">
    <location>
        <begin position="2449"/>
        <end position="2465"/>
    </location>
</feature>
<reference evidence="16" key="1">
    <citation type="submission" date="2019-08" db="EMBL/GenBank/DDBJ databases">
        <title>The improved chromosome-level genome for the pearl oyster Pinctada fucata martensii using PacBio sequencing and Hi-C.</title>
        <authorList>
            <person name="Zheng Z."/>
        </authorList>
    </citation>
    <scope>NUCLEOTIDE SEQUENCE</scope>
    <source>
        <strain evidence="16">ZZ-2019</strain>
        <tissue evidence="16">Adductor muscle</tissue>
    </source>
</reference>
<dbReference type="GO" id="GO:0006355">
    <property type="term" value="P:regulation of DNA-templated transcription"/>
    <property type="evidence" value="ECO:0007669"/>
    <property type="project" value="InterPro"/>
</dbReference>
<feature type="compositionally biased region" description="Basic and acidic residues" evidence="11">
    <location>
        <begin position="82"/>
        <end position="110"/>
    </location>
</feature>